<evidence type="ECO:0000256" key="2">
    <source>
        <dbReference type="ARBA" id="ARBA00023125"/>
    </source>
</evidence>
<dbReference type="PROSITE" id="PS01117">
    <property type="entry name" value="HTH_MARR_1"/>
    <property type="match status" value="1"/>
</dbReference>
<dbReference type="SMART" id="SM00347">
    <property type="entry name" value="HTH_MARR"/>
    <property type="match status" value="1"/>
</dbReference>
<dbReference type="EMBL" id="JAKEVY010000002">
    <property type="protein sequence ID" value="MCF1714836.1"/>
    <property type="molecule type" value="Genomic_DNA"/>
</dbReference>
<keyword evidence="3" id="KW-0804">Transcription</keyword>
<evidence type="ECO:0000313" key="5">
    <source>
        <dbReference type="EMBL" id="MCF1714836.1"/>
    </source>
</evidence>
<organism evidence="5 6">
    <name type="scientific">Flavihumibacter fluminis</name>
    <dbReference type="NCBI Taxonomy" id="2909236"/>
    <lineage>
        <taxon>Bacteria</taxon>
        <taxon>Pseudomonadati</taxon>
        <taxon>Bacteroidota</taxon>
        <taxon>Chitinophagia</taxon>
        <taxon>Chitinophagales</taxon>
        <taxon>Chitinophagaceae</taxon>
        <taxon>Flavihumibacter</taxon>
    </lineage>
</organism>
<dbReference type="InterPro" id="IPR000835">
    <property type="entry name" value="HTH_MarR-typ"/>
</dbReference>
<name>A0ABS9BJP9_9BACT</name>
<dbReference type="Pfam" id="PF01047">
    <property type="entry name" value="MarR"/>
    <property type="match status" value="1"/>
</dbReference>
<dbReference type="InterPro" id="IPR039422">
    <property type="entry name" value="MarR/SlyA-like"/>
</dbReference>
<dbReference type="SUPFAM" id="SSF46785">
    <property type="entry name" value="Winged helix' DNA-binding domain"/>
    <property type="match status" value="1"/>
</dbReference>
<dbReference type="RefSeq" id="WP_234865789.1">
    <property type="nucleotide sequence ID" value="NZ_JAKEVY010000002.1"/>
</dbReference>
<proteinExistence type="predicted"/>
<comment type="caution">
    <text evidence="5">The sequence shown here is derived from an EMBL/GenBank/DDBJ whole genome shotgun (WGS) entry which is preliminary data.</text>
</comment>
<dbReference type="PANTHER" id="PTHR33164">
    <property type="entry name" value="TRANSCRIPTIONAL REGULATOR, MARR FAMILY"/>
    <property type="match status" value="1"/>
</dbReference>
<accession>A0ABS9BJP9</accession>
<dbReference type="InterPro" id="IPR036388">
    <property type="entry name" value="WH-like_DNA-bd_sf"/>
</dbReference>
<dbReference type="Gene3D" id="1.10.10.10">
    <property type="entry name" value="Winged helix-like DNA-binding domain superfamily/Winged helix DNA-binding domain"/>
    <property type="match status" value="1"/>
</dbReference>
<dbReference type="PRINTS" id="PR00598">
    <property type="entry name" value="HTHMARR"/>
</dbReference>
<gene>
    <name evidence="5" type="ORF">L0U88_09380</name>
</gene>
<keyword evidence="1" id="KW-0805">Transcription regulation</keyword>
<dbReference type="InterPro" id="IPR036390">
    <property type="entry name" value="WH_DNA-bd_sf"/>
</dbReference>
<protein>
    <submittedName>
        <fullName evidence="5">MarR family transcriptional regulator</fullName>
    </submittedName>
</protein>
<evidence type="ECO:0000256" key="3">
    <source>
        <dbReference type="ARBA" id="ARBA00023163"/>
    </source>
</evidence>
<feature type="domain" description="HTH marR-type" evidence="4">
    <location>
        <begin position="1"/>
        <end position="140"/>
    </location>
</feature>
<dbReference type="PROSITE" id="PS50995">
    <property type="entry name" value="HTH_MARR_2"/>
    <property type="match status" value="1"/>
</dbReference>
<dbReference type="InterPro" id="IPR023187">
    <property type="entry name" value="Tscrpt_reg_MarR-type_CS"/>
</dbReference>
<reference evidence="5 6" key="1">
    <citation type="submission" date="2022-01" db="EMBL/GenBank/DDBJ databases">
        <title>Flavihumibacter sp. nov., isolated from sediment of a river.</title>
        <authorList>
            <person name="Liu H."/>
        </authorList>
    </citation>
    <scope>NUCLEOTIDE SEQUENCE [LARGE SCALE GENOMIC DNA]</scope>
    <source>
        <strain evidence="5 6">RY-1</strain>
    </source>
</reference>
<evidence type="ECO:0000259" key="4">
    <source>
        <dbReference type="PROSITE" id="PS50995"/>
    </source>
</evidence>
<evidence type="ECO:0000313" key="6">
    <source>
        <dbReference type="Proteomes" id="UP001200145"/>
    </source>
</evidence>
<dbReference type="Proteomes" id="UP001200145">
    <property type="component" value="Unassembled WGS sequence"/>
</dbReference>
<sequence>MTEKLNATFFYILEKSIKSYRQMAQRTISDEFGSITVDQLLVLQTMKDQPELTQQQIAAAVFKDFASITRIIDLLVRKGFLKRSDHPTDRRRFELTLTTEGIDLLEQVRPRILKNRRVALEGVEEEEMAIARKVLEKIVENCSK</sequence>
<keyword evidence="2" id="KW-0238">DNA-binding</keyword>
<keyword evidence="6" id="KW-1185">Reference proteome</keyword>
<evidence type="ECO:0000256" key="1">
    <source>
        <dbReference type="ARBA" id="ARBA00023015"/>
    </source>
</evidence>
<dbReference type="PANTHER" id="PTHR33164:SF64">
    <property type="entry name" value="TRANSCRIPTIONAL REGULATOR SLYA"/>
    <property type="match status" value="1"/>
</dbReference>